<proteinExistence type="predicted"/>
<dbReference type="Pfam" id="PF14345">
    <property type="entry name" value="GDYXXLXY"/>
    <property type="match status" value="1"/>
</dbReference>
<keyword evidence="2" id="KW-1185">Reference proteome</keyword>
<accession>A0AB94IXJ7</accession>
<dbReference type="KEGG" id="sbr:SY1_13390"/>
<organism evidence="1 2">
    <name type="scientific">Fretibacterium fastidiosum</name>
    <dbReference type="NCBI Taxonomy" id="651822"/>
    <lineage>
        <taxon>Bacteria</taxon>
        <taxon>Thermotogati</taxon>
        <taxon>Synergistota</taxon>
        <taxon>Synergistia</taxon>
        <taxon>Synergistales</taxon>
        <taxon>Aminobacteriaceae</taxon>
        <taxon>Fretibacterium</taxon>
    </lineage>
</organism>
<dbReference type="RefSeq" id="WP_015556586.1">
    <property type="nucleotide sequence ID" value="NC_021038.1"/>
</dbReference>
<name>A0AB94IXJ7_9BACT</name>
<sequence>MRSSLRYLAAALLPLCVLLWLPLEPICVLTWGREICLAARPIDPRDPFRGDYVALEMDAASVPDAAFRPAFELSAFGRECFVTLAPEPSGLWGPSLVTLTEPEDGVYLRGRIDFRKARSTMHVDLGEGLRRFYVPEGTGQALERAARDGKNYRATVRVLRGRAVIAALDVTP</sequence>
<reference evidence="1 2" key="2">
    <citation type="submission" date="2010-03" db="EMBL/GenBank/DDBJ databases">
        <authorList>
            <person name="Pajon A."/>
        </authorList>
    </citation>
    <scope>NUCLEOTIDE SEQUENCE [LARGE SCALE GENOMIC DNA]</scope>
    <source>
        <strain evidence="1 2">SGP1</strain>
    </source>
</reference>
<gene>
    <name evidence="1" type="ORF">SY1_13390</name>
</gene>
<dbReference type="Proteomes" id="UP000008957">
    <property type="component" value="Chromosome"/>
</dbReference>
<evidence type="ECO:0000313" key="2">
    <source>
        <dbReference type="Proteomes" id="UP000008957"/>
    </source>
</evidence>
<protein>
    <submittedName>
        <fullName evidence="1">Uncharacterized membrane-anchored protein</fullName>
    </submittedName>
</protein>
<reference evidence="2" key="1">
    <citation type="submission" date="2010-03" db="EMBL/GenBank/DDBJ databases">
        <title>The genome sequence of Synergistetes sp. SGP1.</title>
        <authorList>
            <consortium name="metaHIT consortium -- http://www.metahit.eu/"/>
            <person name="Pajon A."/>
            <person name="Turner K."/>
            <person name="Parkhill J."/>
            <person name="Wade W."/>
            <person name="Vartoukian S."/>
        </authorList>
    </citation>
    <scope>NUCLEOTIDE SEQUENCE [LARGE SCALE GENOMIC DNA]</scope>
    <source>
        <strain evidence="2">SGP1</strain>
    </source>
</reference>
<evidence type="ECO:0000313" key="1">
    <source>
        <dbReference type="EMBL" id="CBL28439.1"/>
    </source>
</evidence>
<dbReference type="AlphaFoldDB" id="A0AB94IXJ7"/>
<dbReference type="InterPro" id="IPR025833">
    <property type="entry name" value="GDYXXLXY"/>
</dbReference>
<dbReference type="EMBL" id="FP929056">
    <property type="protein sequence ID" value="CBL28439.1"/>
    <property type="molecule type" value="Genomic_DNA"/>
</dbReference>